<comment type="function">
    <text evidence="1">Involved in DNA recombination.</text>
</comment>
<organism evidence="7 8">
    <name type="scientific">Marihabitans asiaticum</name>
    <dbReference type="NCBI Taxonomy" id="415218"/>
    <lineage>
        <taxon>Bacteria</taxon>
        <taxon>Bacillati</taxon>
        <taxon>Actinomycetota</taxon>
        <taxon>Actinomycetes</taxon>
        <taxon>Micrococcales</taxon>
        <taxon>Intrasporangiaceae</taxon>
        <taxon>Marihabitans</taxon>
    </lineage>
</organism>
<dbReference type="RefSeq" id="WP_144855773.1">
    <property type="nucleotide sequence ID" value="NZ_BAAAYT010000002.1"/>
</dbReference>
<evidence type="ECO:0000313" key="7">
    <source>
        <dbReference type="EMBL" id="TWD17270.1"/>
    </source>
</evidence>
<dbReference type="EMBL" id="VIUW01000001">
    <property type="protein sequence ID" value="TWD17270.1"/>
    <property type="molecule type" value="Genomic_DNA"/>
</dbReference>
<dbReference type="GO" id="GO:0006310">
    <property type="term" value="P:DNA recombination"/>
    <property type="evidence" value="ECO:0007669"/>
    <property type="project" value="UniProtKB-KW"/>
</dbReference>
<evidence type="ECO:0000256" key="6">
    <source>
        <dbReference type="SAM" id="MobiDB-lite"/>
    </source>
</evidence>
<keyword evidence="8" id="KW-1185">Reference proteome</keyword>
<protein>
    <submittedName>
        <fullName evidence="7">DNA recombination protein RmuC</fullName>
    </submittedName>
</protein>
<feature type="region of interest" description="Disordered" evidence="6">
    <location>
        <begin position="390"/>
        <end position="422"/>
    </location>
</feature>
<sequence>MDITTLLVGLVIGAALGAALAWGYARGSVLSARTEAVLGAASAREELAAATSERDVLRARVVDLEATVADDAQTAAALRPVQDALARVSTQVQTLERDRVDQFAGVRDALVRLEESTATVGRETQSLAGSLRVSSVRGQWGETQLRRVLEVSGMLPRCDFEEQARGTNTAGEGVNPDVVVRLPGEKQLVIDAKAPMSDWLAAHGEDVSDEQRAAALSRHAKALRSHVRTLAAKEYWTAFEPSPEMVVCFVPTDATLAAALSADPSLHEEAMRERVVLTSPATLLALLRTIAYTWQQDALTRSAQELLDVGRELYQRLGTLGDRTSAMGKSLARSVEAYNALVGTLESRVFVSARRMTDIGLSTDAIAELEPVETAPRALSAPELVEELDLAAGPHGRPELDLDQRPQPDDRFSARASGTPGR</sequence>
<dbReference type="Proteomes" id="UP000315628">
    <property type="component" value="Unassembled WGS sequence"/>
</dbReference>
<evidence type="ECO:0000256" key="5">
    <source>
        <dbReference type="SAM" id="Coils"/>
    </source>
</evidence>
<evidence type="ECO:0000256" key="4">
    <source>
        <dbReference type="ARBA" id="ARBA00023172"/>
    </source>
</evidence>
<reference evidence="7 8" key="1">
    <citation type="submission" date="2019-06" db="EMBL/GenBank/DDBJ databases">
        <title>Sequencing the genomes of 1000 actinobacteria strains.</title>
        <authorList>
            <person name="Klenk H.-P."/>
        </authorList>
    </citation>
    <scope>NUCLEOTIDE SEQUENCE [LARGE SCALE GENOMIC DNA]</scope>
    <source>
        <strain evidence="7 8">DSM 18935</strain>
    </source>
</reference>
<dbReference type="InterPro" id="IPR003798">
    <property type="entry name" value="DNA_recombination_RmuC"/>
</dbReference>
<proteinExistence type="inferred from homology"/>
<evidence type="ECO:0000313" key="8">
    <source>
        <dbReference type="Proteomes" id="UP000315628"/>
    </source>
</evidence>
<comment type="similarity">
    <text evidence="2">Belongs to the RmuC family.</text>
</comment>
<dbReference type="OrthoDB" id="370725at2"/>
<keyword evidence="3 5" id="KW-0175">Coiled coil</keyword>
<feature type="compositionally biased region" description="Basic and acidic residues" evidence="6">
    <location>
        <begin position="396"/>
        <end position="413"/>
    </location>
</feature>
<evidence type="ECO:0000256" key="2">
    <source>
        <dbReference type="ARBA" id="ARBA00009840"/>
    </source>
</evidence>
<keyword evidence="4" id="KW-0233">DNA recombination</keyword>
<evidence type="ECO:0000256" key="3">
    <source>
        <dbReference type="ARBA" id="ARBA00023054"/>
    </source>
</evidence>
<feature type="coiled-coil region" evidence="5">
    <location>
        <begin position="40"/>
        <end position="67"/>
    </location>
</feature>
<dbReference type="PANTHER" id="PTHR30563">
    <property type="entry name" value="DNA RECOMBINATION PROTEIN RMUC"/>
    <property type="match status" value="1"/>
</dbReference>
<gene>
    <name evidence="7" type="ORF">FB557_0837</name>
</gene>
<evidence type="ECO:0000256" key="1">
    <source>
        <dbReference type="ARBA" id="ARBA00003416"/>
    </source>
</evidence>
<dbReference type="AlphaFoldDB" id="A0A560WIA3"/>
<dbReference type="PANTHER" id="PTHR30563:SF0">
    <property type="entry name" value="DNA RECOMBINATION PROTEIN RMUC"/>
    <property type="match status" value="1"/>
</dbReference>
<accession>A0A560WIA3</accession>
<name>A0A560WIA3_9MICO</name>
<dbReference type="Pfam" id="PF02646">
    <property type="entry name" value="RmuC"/>
    <property type="match status" value="1"/>
</dbReference>
<comment type="caution">
    <text evidence="7">The sequence shown here is derived from an EMBL/GenBank/DDBJ whole genome shotgun (WGS) entry which is preliminary data.</text>
</comment>